<evidence type="ECO:0000313" key="2">
    <source>
        <dbReference type="Proteomes" id="UP000706031"/>
    </source>
</evidence>
<keyword evidence="2" id="KW-1185">Reference proteome</keyword>
<reference evidence="1 2" key="1">
    <citation type="submission" date="2020-08" db="EMBL/GenBank/DDBJ databases">
        <title>Fungal Genomes of the International Space Station.</title>
        <authorList>
            <person name="Seuylemezian A."/>
            <person name="Singh N.K."/>
            <person name="Wood J."/>
            <person name="Venkateswaran K."/>
        </authorList>
    </citation>
    <scope>NUCLEOTIDE SEQUENCE [LARGE SCALE GENOMIC DNA]</scope>
    <source>
        <strain evidence="1 2">S/N-304-OC-R4</strain>
    </source>
</reference>
<protein>
    <submittedName>
        <fullName evidence="1">Uncharacterized protein</fullName>
    </submittedName>
</protein>
<comment type="caution">
    <text evidence="1">The sequence shown here is derived from an EMBL/GenBank/DDBJ whole genome shotgun (WGS) entry which is preliminary data.</text>
</comment>
<sequence>MDLFRRGLREFGLPGTLFTPVRTKAHNPEYEKYIGIEGTERDERERNGNSDGVDVMFEFNCFTTMKWEGGS</sequence>
<name>A0ABS7KMF6_9BACL</name>
<evidence type="ECO:0000313" key="1">
    <source>
        <dbReference type="EMBL" id="MBY0205141.1"/>
    </source>
</evidence>
<proteinExistence type="predicted"/>
<dbReference type="RefSeq" id="WP_221789662.1">
    <property type="nucleotide sequence ID" value="NZ_JACLIC010000028.1"/>
</dbReference>
<accession>A0ABS7KMF6</accession>
<gene>
    <name evidence="1" type="ORF">H7T88_18120</name>
</gene>
<organism evidence="1 2">
    <name type="scientific">Paenibacillus cucumis</name>
    <name type="common">ex Kampfer et al. 2016</name>
    <dbReference type="NCBI Taxonomy" id="1776858"/>
    <lineage>
        <taxon>Bacteria</taxon>
        <taxon>Bacillati</taxon>
        <taxon>Bacillota</taxon>
        <taxon>Bacilli</taxon>
        <taxon>Bacillales</taxon>
        <taxon>Paenibacillaceae</taxon>
        <taxon>Paenibacillus</taxon>
    </lineage>
</organism>
<dbReference type="EMBL" id="JACLIC010000028">
    <property type="protein sequence ID" value="MBY0205141.1"/>
    <property type="molecule type" value="Genomic_DNA"/>
</dbReference>
<dbReference type="Proteomes" id="UP000706031">
    <property type="component" value="Unassembled WGS sequence"/>
</dbReference>